<proteinExistence type="inferred from homology"/>
<evidence type="ECO:0000256" key="2">
    <source>
        <dbReference type="ARBA" id="ARBA00010744"/>
    </source>
</evidence>
<feature type="region of interest" description="Disordered" evidence="4">
    <location>
        <begin position="114"/>
        <end position="160"/>
    </location>
</feature>
<dbReference type="Pfam" id="PF03066">
    <property type="entry name" value="Nucleoplasmin"/>
    <property type="match status" value="1"/>
</dbReference>
<dbReference type="Gene3D" id="2.60.120.340">
    <property type="entry name" value="Nucleoplasmin core domain"/>
    <property type="match status" value="1"/>
</dbReference>
<dbReference type="InterPro" id="IPR004301">
    <property type="entry name" value="Nucleoplasmin"/>
</dbReference>
<dbReference type="GO" id="GO:0005730">
    <property type="term" value="C:nucleolus"/>
    <property type="evidence" value="ECO:0007669"/>
    <property type="project" value="TreeGrafter"/>
</dbReference>
<comment type="caution">
    <text evidence="6">The sequence shown here is derived from an EMBL/GenBank/DDBJ whole genome shotgun (WGS) entry which is preliminary data.</text>
</comment>
<dbReference type="GO" id="GO:0005654">
    <property type="term" value="C:nucleoplasm"/>
    <property type="evidence" value="ECO:0007669"/>
    <property type="project" value="TreeGrafter"/>
</dbReference>
<name>A0AAN8XL44_HALRR</name>
<dbReference type="AlphaFoldDB" id="A0AAN8XL44"/>
<feature type="compositionally biased region" description="Acidic residues" evidence="4">
    <location>
        <begin position="128"/>
        <end position="151"/>
    </location>
</feature>
<dbReference type="PANTHER" id="PTHR22747:SF18">
    <property type="entry name" value="GEO09167P1-RELATED"/>
    <property type="match status" value="1"/>
</dbReference>
<feature type="domain" description="Nucleoplasmin core" evidence="5">
    <location>
        <begin position="13"/>
        <end position="119"/>
    </location>
</feature>
<keyword evidence="3" id="KW-0539">Nucleus</keyword>
<comment type="subcellular location">
    <subcellularLocation>
        <location evidence="1">Nucleus</location>
    </subcellularLocation>
</comment>
<organism evidence="6 7">
    <name type="scientific">Halocaridina rubra</name>
    <name type="common">Hawaiian red shrimp</name>
    <dbReference type="NCBI Taxonomy" id="373956"/>
    <lineage>
        <taxon>Eukaryota</taxon>
        <taxon>Metazoa</taxon>
        <taxon>Ecdysozoa</taxon>
        <taxon>Arthropoda</taxon>
        <taxon>Crustacea</taxon>
        <taxon>Multicrustacea</taxon>
        <taxon>Malacostraca</taxon>
        <taxon>Eumalacostraca</taxon>
        <taxon>Eucarida</taxon>
        <taxon>Decapoda</taxon>
        <taxon>Pleocyemata</taxon>
        <taxon>Caridea</taxon>
        <taxon>Atyoidea</taxon>
        <taxon>Atyidae</taxon>
        <taxon>Halocaridina</taxon>
    </lineage>
</organism>
<reference evidence="6 7" key="1">
    <citation type="submission" date="2023-11" db="EMBL/GenBank/DDBJ databases">
        <title>Halocaridina rubra genome assembly.</title>
        <authorList>
            <person name="Smith C."/>
        </authorList>
    </citation>
    <scope>NUCLEOTIDE SEQUENCE [LARGE SCALE GENOMIC DNA]</scope>
    <source>
        <strain evidence="6">EP-1</strain>
        <tissue evidence="6">Whole</tissue>
    </source>
</reference>
<protein>
    <submittedName>
        <fullName evidence="6">Nucleoplasmin/nucleophosmin domain</fullName>
    </submittedName>
</protein>
<evidence type="ECO:0000313" key="7">
    <source>
        <dbReference type="Proteomes" id="UP001381693"/>
    </source>
</evidence>
<keyword evidence="7" id="KW-1185">Reference proteome</keyword>
<dbReference type="InterPro" id="IPR024057">
    <property type="entry name" value="Nucleoplasmin_core_dom"/>
</dbReference>
<dbReference type="SUPFAM" id="SSF69203">
    <property type="entry name" value="Nucleoplasmin-like core domain"/>
    <property type="match status" value="1"/>
</dbReference>
<dbReference type="Proteomes" id="UP001381693">
    <property type="component" value="Unassembled WGS sequence"/>
</dbReference>
<evidence type="ECO:0000256" key="1">
    <source>
        <dbReference type="ARBA" id="ARBA00004123"/>
    </source>
</evidence>
<evidence type="ECO:0000256" key="4">
    <source>
        <dbReference type="SAM" id="MobiDB-lite"/>
    </source>
</evidence>
<dbReference type="GO" id="GO:0006338">
    <property type="term" value="P:chromatin remodeling"/>
    <property type="evidence" value="ECO:0007669"/>
    <property type="project" value="TreeGrafter"/>
</dbReference>
<evidence type="ECO:0000259" key="5">
    <source>
        <dbReference type="Pfam" id="PF03066"/>
    </source>
</evidence>
<evidence type="ECO:0000256" key="3">
    <source>
        <dbReference type="ARBA" id="ARBA00023242"/>
    </source>
</evidence>
<dbReference type="GO" id="GO:0042393">
    <property type="term" value="F:histone binding"/>
    <property type="evidence" value="ECO:0007669"/>
    <property type="project" value="TreeGrafter"/>
</dbReference>
<dbReference type="PANTHER" id="PTHR22747">
    <property type="entry name" value="NUCLEOPLASMIN"/>
    <property type="match status" value="1"/>
</dbReference>
<accession>A0AAN8XL44</accession>
<dbReference type="GO" id="GO:0003682">
    <property type="term" value="F:chromatin binding"/>
    <property type="evidence" value="ECO:0007669"/>
    <property type="project" value="TreeGrafter"/>
</dbReference>
<sequence>MHGGGGGMEKNHFWGVKLDAEHKEAKWENTTTENPDECTVCSHTLCVRQAVLGAEAKDEVHVIEIETLGYQREKIKMPVCVIKPGGPNVVSMEVLLEDQKATFHLTKGSGPVYLNGSHQTETAVLTDDYADESIGEEEGEEEEDEEDEIEEMPVKKKPRK</sequence>
<comment type="similarity">
    <text evidence="2">Belongs to the nucleoplasmin family.</text>
</comment>
<dbReference type="GO" id="GO:0005737">
    <property type="term" value="C:cytoplasm"/>
    <property type="evidence" value="ECO:0007669"/>
    <property type="project" value="TreeGrafter"/>
</dbReference>
<dbReference type="GO" id="GO:0003723">
    <property type="term" value="F:RNA binding"/>
    <property type="evidence" value="ECO:0007669"/>
    <property type="project" value="TreeGrafter"/>
</dbReference>
<dbReference type="InterPro" id="IPR036824">
    <property type="entry name" value="Nucleoplasmin_core_dom_sf"/>
</dbReference>
<dbReference type="EMBL" id="JAXCGZ010001985">
    <property type="protein sequence ID" value="KAK7084776.1"/>
    <property type="molecule type" value="Genomic_DNA"/>
</dbReference>
<evidence type="ECO:0000313" key="6">
    <source>
        <dbReference type="EMBL" id="KAK7084776.1"/>
    </source>
</evidence>
<gene>
    <name evidence="6" type="primary">NPM3</name>
    <name evidence="6" type="ORF">SK128_001974</name>
</gene>